<feature type="domain" description="Alpha/beta hydrolase fold-3" evidence="2">
    <location>
        <begin position="69"/>
        <end position="276"/>
    </location>
</feature>
<evidence type="ECO:0000313" key="4">
    <source>
        <dbReference type="Proteomes" id="UP000598360"/>
    </source>
</evidence>
<sequence>MSVLSRPPVARLAARAMQRATRLADRAPLHRFPEFPRRVRALTVPNSVAAAPAVAYLPADTSAPPPVHVNLHGGGFVLGDPRWDDALCRLVAAEAGVAVVNVDYALAPRHPFPQPPQQIFEILGWIARHGAEQGWDGARITVGGQSAGANLAAAAARLALERGGPDIALQVLHYPPLDLVTPTADKPTPLARPALRPWMGEIFNASYVPPSQRFTDRLASPAHPADTAALHGIAPALVITAEYDLLREEGVRYAERLRAAGALVELHEVAGADHGYDMADVDRAREVYSLIAARLRDG</sequence>
<dbReference type="InterPro" id="IPR013094">
    <property type="entry name" value="AB_hydrolase_3"/>
</dbReference>
<dbReference type="Pfam" id="PF07859">
    <property type="entry name" value="Abhydrolase_3"/>
    <property type="match status" value="1"/>
</dbReference>
<reference evidence="3" key="1">
    <citation type="submission" date="2020-10" db="EMBL/GenBank/DDBJ databases">
        <title>Diversity and distribution of actinomycetes associated with coral in the coast of Hainan.</title>
        <authorList>
            <person name="Li F."/>
        </authorList>
    </citation>
    <scope>NUCLEOTIDE SEQUENCE</scope>
    <source>
        <strain evidence="3">HNM0983</strain>
    </source>
</reference>
<dbReference type="PANTHER" id="PTHR48081">
    <property type="entry name" value="AB HYDROLASE SUPERFAMILY PROTEIN C4A8.06C"/>
    <property type="match status" value="1"/>
</dbReference>
<name>A0A929B8P6_9PSEU</name>
<evidence type="ECO:0000313" key="3">
    <source>
        <dbReference type="EMBL" id="MBE9375302.1"/>
    </source>
</evidence>
<keyword evidence="4" id="KW-1185">Reference proteome</keyword>
<dbReference type="SUPFAM" id="SSF53474">
    <property type="entry name" value="alpha/beta-Hydrolases"/>
    <property type="match status" value="1"/>
</dbReference>
<dbReference type="Gene3D" id="3.40.50.1820">
    <property type="entry name" value="alpha/beta hydrolase"/>
    <property type="match status" value="1"/>
</dbReference>
<organism evidence="3 4">
    <name type="scientific">Saccharopolyspora montiporae</name>
    <dbReference type="NCBI Taxonomy" id="2781240"/>
    <lineage>
        <taxon>Bacteria</taxon>
        <taxon>Bacillati</taxon>
        <taxon>Actinomycetota</taxon>
        <taxon>Actinomycetes</taxon>
        <taxon>Pseudonocardiales</taxon>
        <taxon>Pseudonocardiaceae</taxon>
        <taxon>Saccharopolyspora</taxon>
    </lineage>
</organism>
<dbReference type="RefSeq" id="WP_193928735.1">
    <property type="nucleotide sequence ID" value="NZ_JADEYC010000019.1"/>
</dbReference>
<dbReference type="PANTHER" id="PTHR48081:SF8">
    <property type="entry name" value="ALPHA_BETA HYDROLASE FOLD-3 DOMAIN-CONTAINING PROTEIN-RELATED"/>
    <property type="match status" value="1"/>
</dbReference>
<evidence type="ECO:0000259" key="2">
    <source>
        <dbReference type="Pfam" id="PF07859"/>
    </source>
</evidence>
<keyword evidence="1 3" id="KW-0378">Hydrolase</keyword>
<accession>A0A929B8P6</accession>
<dbReference type="GO" id="GO:0016787">
    <property type="term" value="F:hydrolase activity"/>
    <property type="evidence" value="ECO:0007669"/>
    <property type="project" value="UniProtKB-KW"/>
</dbReference>
<evidence type="ECO:0000256" key="1">
    <source>
        <dbReference type="ARBA" id="ARBA00022801"/>
    </source>
</evidence>
<protein>
    <submittedName>
        <fullName evidence="3">Alpha/beta hydrolase fold domain-containing protein</fullName>
    </submittedName>
</protein>
<dbReference type="Proteomes" id="UP000598360">
    <property type="component" value="Unassembled WGS sequence"/>
</dbReference>
<comment type="caution">
    <text evidence="3">The sequence shown here is derived from an EMBL/GenBank/DDBJ whole genome shotgun (WGS) entry which is preliminary data.</text>
</comment>
<gene>
    <name evidence="3" type="ORF">IQ251_12690</name>
</gene>
<proteinExistence type="predicted"/>
<dbReference type="EMBL" id="JADEYC010000019">
    <property type="protein sequence ID" value="MBE9375302.1"/>
    <property type="molecule type" value="Genomic_DNA"/>
</dbReference>
<dbReference type="AlphaFoldDB" id="A0A929B8P6"/>
<dbReference type="InterPro" id="IPR050300">
    <property type="entry name" value="GDXG_lipolytic_enzyme"/>
</dbReference>
<dbReference type="InterPro" id="IPR029058">
    <property type="entry name" value="AB_hydrolase_fold"/>
</dbReference>